<evidence type="ECO:0000313" key="2">
    <source>
        <dbReference type="Proteomes" id="UP000520814"/>
    </source>
</evidence>
<dbReference type="Gene3D" id="3.30.420.280">
    <property type="match status" value="1"/>
</dbReference>
<dbReference type="Gene3D" id="3.40.50.300">
    <property type="entry name" value="P-loop containing nucleotide triphosphate hydrolases"/>
    <property type="match status" value="1"/>
</dbReference>
<protein>
    <recommendedName>
        <fullName evidence="3">Phage terminase large subunit-like protein</fullName>
    </recommendedName>
</protein>
<gene>
    <name evidence="1" type="ORF">HNQ39_005097</name>
</gene>
<reference evidence="1 2" key="1">
    <citation type="submission" date="2020-08" db="EMBL/GenBank/DDBJ databases">
        <title>Genomic Encyclopedia of Type Strains, Phase IV (KMG-IV): sequencing the most valuable type-strain genomes for metagenomic binning, comparative biology and taxonomic classification.</title>
        <authorList>
            <person name="Goeker M."/>
        </authorList>
    </citation>
    <scope>NUCLEOTIDE SEQUENCE [LARGE SCALE GENOMIC DNA]</scope>
    <source>
        <strain evidence="1 2">DSM 23562</strain>
    </source>
</reference>
<dbReference type="EMBL" id="JACHGW010000006">
    <property type="protein sequence ID" value="MBB6053263.1"/>
    <property type="molecule type" value="Genomic_DNA"/>
</dbReference>
<comment type="caution">
    <text evidence="1">The sequence shown here is derived from an EMBL/GenBank/DDBJ whole genome shotgun (WGS) entry which is preliminary data.</text>
</comment>
<dbReference type="InterPro" id="IPR027417">
    <property type="entry name" value="P-loop_NTPase"/>
</dbReference>
<accession>A0A7W9SWH7</accession>
<organism evidence="1 2">
    <name type="scientific">Armatimonas rosea</name>
    <dbReference type="NCBI Taxonomy" id="685828"/>
    <lineage>
        <taxon>Bacteria</taxon>
        <taxon>Bacillati</taxon>
        <taxon>Armatimonadota</taxon>
        <taxon>Armatimonadia</taxon>
        <taxon>Armatimonadales</taxon>
        <taxon>Armatimonadaceae</taxon>
        <taxon>Armatimonas</taxon>
    </lineage>
</organism>
<proteinExistence type="predicted"/>
<dbReference type="RefSeq" id="WP_184203363.1">
    <property type="nucleotide sequence ID" value="NZ_JACHGW010000006.1"/>
</dbReference>
<keyword evidence="2" id="KW-1185">Reference proteome</keyword>
<evidence type="ECO:0008006" key="3">
    <source>
        <dbReference type="Google" id="ProtNLM"/>
    </source>
</evidence>
<sequence length="562" mass="63104">MRGRLQKANPITLFDLWIQVKDGPPINLGANLNEPQKIALDYLAPGWREGDYTLARGARLTFLKGRQEGMTTLILALCFCHVCNVSDQNAVFIADDASNSETAFGKIAYFWEHLPEEKRPKRKYSSRKELVLASNDSTFRILTAGAGRVGQSRTIHILHCSEVSNWPNAVETTPGLLQSIPSSGFIAFETTAKGDGEYDEQTNEYLGGKGAFFAVEYKRAKAGKNGYTAIFLPWHKMREYRRTPPEWYTQENLVSIEDNADEAPVERRRLYARFGDERSLVIRFGLDLHQLWWRRCKIEEPGMGLLMFRQEYPCDEEEAFAVSGQRFVPLFDTQPGGMHVVPYRSLEELTELYGAPDEIVGGYDWGKSSPYAFELIARWNSGIRRREILDECGGPNKTEEEHAAEIIKVLEGRGLKPHQVPIFCDPSIFGSENEKRRTGEYIEDKLKRGGLKIYRAINDRATTHPGVRDLVNTPGRLAIQVQCQGLITSLASLETDPKNPEFWVEGGKDHYPDAGVRYGCQSEIPEEQNKVVGINPAAILSGSGKVGGLPIGNLPRRSASLF</sequence>
<name>A0A7W9SWH7_ARMRO</name>
<evidence type="ECO:0000313" key="1">
    <source>
        <dbReference type="EMBL" id="MBB6053263.1"/>
    </source>
</evidence>
<dbReference type="Proteomes" id="UP000520814">
    <property type="component" value="Unassembled WGS sequence"/>
</dbReference>
<dbReference type="AlphaFoldDB" id="A0A7W9SWH7"/>